<organism evidence="2 3">
    <name type="scientific">Microbulbifer salipaludis</name>
    <dbReference type="NCBI Taxonomy" id="187980"/>
    <lineage>
        <taxon>Bacteria</taxon>
        <taxon>Pseudomonadati</taxon>
        <taxon>Pseudomonadota</taxon>
        <taxon>Gammaproteobacteria</taxon>
        <taxon>Cellvibrionales</taxon>
        <taxon>Microbulbiferaceae</taxon>
        <taxon>Microbulbifer</taxon>
    </lineage>
</organism>
<evidence type="ECO:0000256" key="1">
    <source>
        <dbReference type="SAM" id="SignalP"/>
    </source>
</evidence>
<comment type="caution">
    <text evidence="2">The sequence shown here is derived from an EMBL/GenBank/DDBJ whole genome shotgun (WGS) entry which is preliminary data.</text>
</comment>
<dbReference type="EMBL" id="JAEKJR010000002">
    <property type="protein sequence ID" value="MBN8431673.1"/>
    <property type="molecule type" value="Genomic_DNA"/>
</dbReference>
<dbReference type="Pfam" id="PF12710">
    <property type="entry name" value="HAD"/>
    <property type="match status" value="1"/>
</dbReference>
<dbReference type="SUPFAM" id="SSF56784">
    <property type="entry name" value="HAD-like"/>
    <property type="match status" value="1"/>
</dbReference>
<dbReference type="InterPro" id="IPR036412">
    <property type="entry name" value="HAD-like_sf"/>
</dbReference>
<reference evidence="2 3" key="1">
    <citation type="submission" date="2020-12" db="EMBL/GenBank/DDBJ databases">
        <title>Oil enriched cultivation method for isolating marine PHA-producing bacteria.</title>
        <authorList>
            <person name="Zheng W."/>
            <person name="Yu S."/>
            <person name="Huang Y."/>
        </authorList>
    </citation>
    <scope>NUCLEOTIDE SEQUENCE [LARGE SCALE GENOMIC DNA]</scope>
    <source>
        <strain evidence="2 3">SN0-2</strain>
    </source>
</reference>
<feature type="signal peptide" evidence="1">
    <location>
        <begin position="1"/>
        <end position="26"/>
    </location>
</feature>
<dbReference type="RefSeq" id="WP_207002590.1">
    <property type="nucleotide sequence ID" value="NZ_JAEKJR010000002.1"/>
</dbReference>
<dbReference type="Proteomes" id="UP000664293">
    <property type="component" value="Unassembled WGS sequence"/>
</dbReference>
<accession>A0ABS3E8M9</accession>
<proteinExistence type="predicted"/>
<gene>
    <name evidence="2" type="ORF">JF535_12505</name>
</gene>
<protein>
    <submittedName>
        <fullName evidence="2">Haloacid dehalogenase-like hydrolase</fullName>
    </submittedName>
</protein>
<name>A0ABS3E8M9_9GAMM</name>
<dbReference type="Gene3D" id="3.40.50.1000">
    <property type="entry name" value="HAD superfamily/HAD-like"/>
    <property type="match status" value="1"/>
</dbReference>
<feature type="chain" id="PRO_5045522879" evidence="1">
    <location>
        <begin position="27"/>
        <end position="309"/>
    </location>
</feature>
<sequence length="309" mass="34037">MKMKWRMALALALAICMPALYQGASAEEAHADQVISHILGAKSAIIDNAEGAASDQFVFLAFWDFDDTILKGDCAGGLRIDDKTVYRGLTELAIESGYSQIYDRDEGLARFWKDYVVLEENIGPWISYPFLPQMLRGSKAKDVSSLARNHFEDVLQNYFFKSSIKILNALEKNGIQNHVISASPDIFVDAAASPLGLPKERFNGVEVKIEDGRLTEEIVYPVTWAKGKVEKLTSIVAAIKRQHPGKQVIVLAAFGNSYGSDGPFMKYVVTRRLPAGKPIGVMINGGAPLESYQNIFLKVEQSEVLSSGQ</sequence>
<evidence type="ECO:0000313" key="2">
    <source>
        <dbReference type="EMBL" id="MBN8431673.1"/>
    </source>
</evidence>
<keyword evidence="1" id="KW-0732">Signal</keyword>
<keyword evidence="3" id="KW-1185">Reference proteome</keyword>
<dbReference type="InterPro" id="IPR023214">
    <property type="entry name" value="HAD_sf"/>
</dbReference>
<evidence type="ECO:0000313" key="3">
    <source>
        <dbReference type="Proteomes" id="UP000664293"/>
    </source>
</evidence>